<evidence type="ECO:0000313" key="3">
    <source>
        <dbReference type="Proteomes" id="UP001500279"/>
    </source>
</evidence>
<comment type="caution">
    <text evidence="2">The sequence shown here is derived from an EMBL/GenBank/DDBJ whole genome shotgun (WGS) entry which is preliminary data.</text>
</comment>
<protein>
    <submittedName>
        <fullName evidence="2">Uncharacterized protein</fullName>
    </submittedName>
</protein>
<evidence type="ECO:0000313" key="2">
    <source>
        <dbReference type="EMBL" id="GAA0751470.1"/>
    </source>
</evidence>
<evidence type="ECO:0000256" key="1">
    <source>
        <dbReference type="SAM" id="MobiDB-lite"/>
    </source>
</evidence>
<accession>A0ABP3V839</accession>
<reference evidence="3" key="1">
    <citation type="journal article" date="2019" name="Int. J. Syst. Evol. Microbiol.">
        <title>The Global Catalogue of Microorganisms (GCM) 10K type strain sequencing project: providing services to taxonomists for standard genome sequencing and annotation.</title>
        <authorList>
            <consortium name="The Broad Institute Genomics Platform"/>
            <consortium name="The Broad Institute Genome Sequencing Center for Infectious Disease"/>
            <person name="Wu L."/>
            <person name="Ma J."/>
        </authorList>
    </citation>
    <scope>NUCLEOTIDE SEQUENCE [LARGE SCALE GENOMIC DNA]</scope>
    <source>
        <strain evidence="3">JCM 15503</strain>
    </source>
</reference>
<sequence length="60" mass="6205">MEIKANHAAQVGKPPASPGGNRNGNIVGHWAPTVCSGVLVGDIRVSETLLALRIDRASTT</sequence>
<name>A0ABP3V839_9BURK</name>
<gene>
    <name evidence="2" type="ORF">GCM10009107_24220</name>
</gene>
<keyword evidence="3" id="KW-1185">Reference proteome</keyword>
<dbReference type="EMBL" id="BAAAEW010000014">
    <property type="protein sequence ID" value="GAA0751470.1"/>
    <property type="molecule type" value="Genomic_DNA"/>
</dbReference>
<proteinExistence type="predicted"/>
<organism evidence="2 3">
    <name type="scientific">Ideonella azotifigens</name>
    <dbReference type="NCBI Taxonomy" id="513160"/>
    <lineage>
        <taxon>Bacteria</taxon>
        <taxon>Pseudomonadati</taxon>
        <taxon>Pseudomonadota</taxon>
        <taxon>Betaproteobacteria</taxon>
        <taxon>Burkholderiales</taxon>
        <taxon>Sphaerotilaceae</taxon>
        <taxon>Ideonella</taxon>
    </lineage>
</organism>
<feature type="region of interest" description="Disordered" evidence="1">
    <location>
        <begin position="1"/>
        <end position="24"/>
    </location>
</feature>
<dbReference type="Proteomes" id="UP001500279">
    <property type="component" value="Unassembled WGS sequence"/>
</dbReference>